<dbReference type="InterPro" id="IPR000873">
    <property type="entry name" value="AMP-dep_synth/lig_dom"/>
</dbReference>
<dbReference type="SUPFAM" id="SSF56801">
    <property type="entry name" value="Acetyl-CoA synthetase-like"/>
    <property type="match status" value="1"/>
</dbReference>
<dbReference type="InterPro" id="IPR045851">
    <property type="entry name" value="AMP-bd_C_sf"/>
</dbReference>
<dbReference type="GO" id="GO:0006631">
    <property type="term" value="P:fatty acid metabolic process"/>
    <property type="evidence" value="ECO:0007669"/>
    <property type="project" value="TreeGrafter"/>
</dbReference>
<dbReference type="AlphaFoldDB" id="A0A4P7PEJ0"/>
<dbReference type="OrthoDB" id="9803968at2"/>
<dbReference type="PROSITE" id="PS00455">
    <property type="entry name" value="AMP_BINDING"/>
    <property type="match status" value="1"/>
</dbReference>
<dbReference type="PANTHER" id="PTHR43201">
    <property type="entry name" value="ACYL-COA SYNTHETASE"/>
    <property type="match status" value="1"/>
</dbReference>
<dbReference type="Gene3D" id="3.40.50.12780">
    <property type="entry name" value="N-terminal domain of ligase-like"/>
    <property type="match status" value="1"/>
</dbReference>
<dbReference type="PANTHER" id="PTHR43201:SF5">
    <property type="entry name" value="MEDIUM-CHAIN ACYL-COA LIGASE ACSF2, MITOCHONDRIAL"/>
    <property type="match status" value="1"/>
</dbReference>
<dbReference type="CDD" id="cd05917">
    <property type="entry name" value="FACL_like_2"/>
    <property type="match status" value="1"/>
</dbReference>
<accession>A0A4P7PEJ0</accession>
<gene>
    <name evidence="5" type="ORF">EPZ47_10035</name>
</gene>
<evidence type="ECO:0000256" key="1">
    <source>
        <dbReference type="ARBA" id="ARBA00006432"/>
    </source>
</evidence>
<dbReference type="FunFam" id="3.40.50.12780:FF:000003">
    <property type="entry name" value="Long-chain-fatty-acid--CoA ligase FadD"/>
    <property type="match status" value="1"/>
</dbReference>
<evidence type="ECO:0000256" key="2">
    <source>
        <dbReference type="ARBA" id="ARBA00022598"/>
    </source>
</evidence>
<keyword evidence="2" id="KW-0436">Ligase</keyword>
<dbReference type="RefSeq" id="WP_135844613.1">
    <property type="nucleotide sequence ID" value="NZ_CP035088.1"/>
</dbReference>
<dbReference type="EMBL" id="CP035088">
    <property type="protein sequence ID" value="QBZ89037.1"/>
    <property type="molecule type" value="Genomic_DNA"/>
</dbReference>
<evidence type="ECO:0000313" key="5">
    <source>
        <dbReference type="EMBL" id="QBZ89037.1"/>
    </source>
</evidence>
<evidence type="ECO:0000313" key="6">
    <source>
        <dbReference type="Proteomes" id="UP000296468"/>
    </source>
</evidence>
<dbReference type="Pfam" id="PF00501">
    <property type="entry name" value="AMP-binding"/>
    <property type="match status" value="1"/>
</dbReference>
<organism evidence="5 6">
    <name type="scientific">Pseudomonas viciae</name>
    <dbReference type="NCBI Taxonomy" id="2505979"/>
    <lineage>
        <taxon>Bacteria</taxon>
        <taxon>Pseudomonadati</taxon>
        <taxon>Pseudomonadota</taxon>
        <taxon>Gammaproteobacteria</taxon>
        <taxon>Pseudomonadales</taxon>
        <taxon>Pseudomonadaceae</taxon>
        <taxon>Pseudomonas</taxon>
    </lineage>
</organism>
<dbReference type="Gene3D" id="3.30.300.30">
    <property type="match status" value="1"/>
</dbReference>
<evidence type="ECO:0000259" key="4">
    <source>
        <dbReference type="Pfam" id="PF13193"/>
    </source>
</evidence>
<dbReference type="InterPro" id="IPR025110">
    <property type="entry name" value="AMP-bd_C"/>
</dbReference>
<feature type="domain" description="AMP-binding enzyme C-terminal" evidence="4">
    <location>
        <begin position="471"/>
        <end position="546"/>
    </location>
</feature>
<name>A0A4P7PEJ0_9PSED</name>
<evidence type="ECO:0000259" key="3">
    <source>
        <dbReference type="Pfam" id="PF00501"/>
    </source>
</evidence>
<dbReference type="Pfam" id="PF13193">
    <property type="entry name" value="AMP-binding_C"/>
    <property type="match status" value="1"/>
</dbReference>
<dbReference type="NCBIfam" id="NF009233">
    <property type="entry name" value="PRK12583.1"/>
    <property type="match status" value="1"/>
</dbReference>
<comment type="similarity">
    <text evidence="1">Belongs to the ATP-dependent AMP-binding enzyme family.</text>
</comment>
<dbReference type="KEGG" id="pvk:EPZ47_10035"/>
<sequence>MDQSGSHSQFSYTRGSQAKALLAQTIGQAFDQTVARHPEGEALVVRHQSLRYTWRQLAEAVDLHARALLALGLKAGDRLGVWAPNCAQWCISQFASAKIGVILVNINPAYRTSELEYVLKQSGCQWLVCAGAFKTSDYHAMLQSLAPELVEQSIGQLQSECLPDLRGVISLDLQPPPGFLPWSQLAALGAATTSEQLAERQASLHFDQPVNIQYTSGTTGFPKGATLSHRNILNNGYMVGESLGLVAADRLVIPVPLYHCFGMVMGNLGCMTHGSTMIYPNDAFDPLLTLKTVAEEKATALYGVPTMFIAMLDQPQRGEFDLSSLRTGIMAGATCPIEVMRRVINEMHMAEVQIAYGMTETSPVSLQTGPADELELRVTTVGRTQPQLESKIVDEAGEIVPRGTIGELCTRGYSVMLGYWNNPKGTAEAIDQDNWMHTGDLATMDEQGYVRIVGRNKDMIIRGGENVYPRELEEFFFTHPAVADVQVIGIPCSRYGEEIVAWIKFHPGHSATEQELQAWCKERIAHFKTPRYFKFVEEFPMTVTGKIQKFRMREISIEELREKGD</sequence>
<feature type="domain" description="AMP-dependent synthetase/ligase" evidence="3">
    <location>
        <begin position="30"/>
        <end position="420"/>
    </location>
</feature>
<protein>
    <submittedName>
        <fullName evidence="5">AMP-binding protein</fullName>
    </submittedName>
</protein>
<reference evidence="5 6" key="1">
    <citation type="journal article" date="2019" name="Front. Microbiol.">
        <title>In silico and Genetic Analyses of Cyclic Lipopeptide Synthetic Gene Clusters in Pseudomonas sp. 11K1.</title>
        <authorList>
            <person name="Zhao H."/>
            <person name="Liu Y.P."/>
            <person name="Zhang L.Q."/>
        </authorList>
    </citation>
    <scope>NUCLEOTIDE SEQUENCE [LARGE SCALE GENOMIC DNA]</scope>
    <source>
        <strain evidence="5 6">11K1</strain>
    </source>
</reference>
<proteinExistence type="inferred from homology"/>
<dbReference type="Proteomes" id="UP000296468">
    <property type="component" value="Chromosome"/>
</dbReference>
<dbReference type="FunFam" id="3.30.300.30:FF:000008">
    <property type="entry name" value="2,3-dihydroxybenzoate-AMP ligase"/>
    <property type="match status" value="1"/>
</dbReference>
<dbReference type="InterPro" id="IPR020845">
    <property type="entry name" value="AMP-binding_CS"/>
</dbReference>
<dbReference type="InterPro" id="IPR042099">
    <property type="entry name" value="ANL_N_sf"/>
</dbReference>
<dbReference type="GO" id="GO:0031956">
    <property type="term" value="F:medium-chain fatty acid-CoA ligase activity"/>
    <property type="evidence" value="ECO:0007669"/>
    <property type="project" value="TreeGrafter"/>
</dbReference>